<reference evidence="4" key="3">
    <citation type="journal article" date="2005" name="Nature">
        <title>The map-based sequence of the rice genome.</title>
        <authorList>
            <consortium name="International rice genome sequencing project (IRGSP)"/>
            <person name="Matsumoto T."/>
            <person name="Wu J."/>
            <person name="Kanamori H."/>
            <person name="Katayose Y."/>
            <person name="Fujisawa M."/>
            <person name="Namiki N."/>
            <person name="Mizuno H."/>
            <person name="Yamamoto K."/>
            <person name="Antonio B.A."/>
            <person name="Baba T."/>
            <person name="Sakata K."/>
            <person name="Nagamura Y."/>
            <person name="Aoki H."/>
            <person name="Arikawa K."/>
            <person name="Arita K."/>
            <person name="Bito T."/>
            <person name="Chiden Y."/>
            <person name="Fujitsuka N."/>
            <person name="Fukunaka R."/>
            <person name="Hamada M."/>
            <person name="Harada C."/>
            <person name="Hayashi A."/>
            <person name="Hijishita S."/>
            <person name="Honda M."/>
            <person name="Hosokawa S."/>
            <person name="Ichikawa Y."/>
            <person name="Idonuma A."/>
            <person name="Iijima M."/>
            <person name="Ikeda M."/>
            <person name="Ikeno M."/>
            <person name="Ito K."/>
            <person name="Ito S."/>
            <person name="Ito T."/>
            <person name="Ito Y."/>
            <person name="Ito Y."/>
            <person name="Iwabuchi A."/>
            <person name="Kamiya K."/>
            <person name="Karasawa W."/>
            <person name="Kurita K."/>
            <person name="Katagiri S."/>
            <person name="Kikuta A."/>
            <person name="Kobayashi H."/>
            <person name="Kobayashi N."/>
            <person name="Machita K."/>
            <person name="Maehara T."/>
            <person name="Masukawa M."/>
            <person name="Mizubayashi T."/>
            <person name="Mukai Y."/>
            <person name="Nagasaki H."/>
            <person name="Nagata Y."/>
            <person name="Naito S."/>
            <person name="Nakashima M."/>
            <person name="Nakama Y."/>
            <person name="Nakamichi Y."/>
            <person name="Nakamura M."/>
            <person name="Meguro A."/>
            <person name="Negishi M."/>
            <person name="Ohta I."/>
            <person name="Ohta T."/>
            <person name="Okamoto M."/>
            <person name="Ono N."/>
            <person name="Saji S."/>
            <person name="Sakaguchi M."/>
            <person name="Sakai K."/>
            <person name="Shibata M."/>
            <person name="Shimokawa T."/>
            <person name="Song J."/>
            <person name="Takazaki Y."/>
            <person name="Terasawa K."/>
            <person name="Tsugane M."/>
            <person name="Tsuji K."/>
            <person name="Ueda S."/>
            <person name="Waki K."/>
            <person name="Yamagata H."/>
            <person name="Yamamoto M."/>
            <person name="Yamamoto S."/>
            <person name="Yamane H."/>
            <person name="Yoshiki S."/>
            <person name="Yoshihara R."/>
            <person name="Yukawa K."/>
            <person name="Zhong H."/>
            <person name="Yano M."/>
            <person name="Yuan Q."/>
            <person name="Ouyang S."/>
            <person name="Liu J."/>
            <person name="Jones K.M."/>
            <person name="Gansberger K."/>
            <person name="Moffat K."/>
            <person name="Hill J."/>
            <person name="Bera J."/>
            <person name="Fadrosh D."/>
            <person name="Jin S."/>
            <person name="Johri S."/>
            <person name="Kim M."/>
            <person name="Overton L."/>
            <person name="Reardon M."/>
            <person name="Tsitrin T."/>
            <person name="Vuong H."/>
            <person name="Weaver B."/>
            <person name="Ciecko A."/>
            <person name="Tallon L."/>
            <person name="Jackson J."/>
            <person name="Pai G."/>
            <person name="Aken S.V."/>
            <person name="Utterback T."/>
            <person name="Reidmuller S."/>
            <person name="Feldblyum T."/>
            <person name="Hsiao J."/>
            <person name="Zismann V."/>
            <person name="Iobst S."/>
            <person name="de Vazeille A.R."/>
            <person name="Buell C.R."/>
            <person name="Ying K."/>
            <person name="Li Y."/>
            <person name="Lu T."/>
            <person name="Huang Y."/>
            <person name="Zhao Q."/>
            <person name="Feng Q."/>
            <person name="Zhang L."/>
            <person name="Zhu J."/>
            <person name="Weng Q."/>
            <person name="Mu J."/>
            <person name="Lu Y."/>
            <person name="Fan D."/>
            <person name="Liu Y."/>
            <person name="Guan J."/>
            <person name="Zhang Y."/>
            <person name="Yu S."/>
            <person name="Liu X."/>
            <person name="Zhang Y."/>
            <person name="Hong G."/>
            <person name="Han B."/>
            <person name="Choisne N."/>
            <person name="Demange N."/>
            <person name="Orjeda G."/>
            <person name="Samain S."/>
            <person name="Cattolico L."/>
            <person name="Pelletier E."/>
            <person name="Couloux A."/>
            <person name="Segurens B."/>
            <person name="Wincker P."/>
            <person name="D'Hont A."/>
            <person name="Scarpelli C."/>
            <person name="Weissenbach J."/>
            <person name="Salanoubat M."/>
            <person name="Quetier F."/>
            <person name="Yu Y."/>
            <person name="Kim H.R."/>
            <person name="Rambo T."/>
            <person name="Currie J."/>
            <person name="Collura K."/>
            <person name="Luo M."/>
            <person name="Yang T."/>
            <person name="Ammiraju J.S.S."/>
            <person name="Engler F."/>
            <person name="Soderlund C."/>
            <person name="Wing R.A."/>
            <person name="Palmer L.E."/>
            <person name="de la Bastide M."/>
            <person name="Spiegel L."/>
            <person name="Nascimento L."/>
            <person name="Zutavern T."/>
            <person name="O'Shaughnessy A."/>
            <person name="Dike S."/>
            <person name="Dedhia N."/>
            <person name="Preston R."/>
            <person name="Balija V."/>
            <person name="McCombie W.R."/>
            <person name="Chow T."/>
            <person name="Chen H."/>
            <person name="Chung M."/>
            <person name="Chen C."/>
            <person name="Shaw J."/>
            <person name="Wu H."/>
            <person name="Hsiao K."/>
            <person name="Chao Y."/>
            <person name="Chu M."/>
            <person name="Cheng C."/>
            <person name="Hour A."/>
            <person name="Lee P."/>
            <person name="Lin S."/>
            <person name="Lin Y."/>
            <person name="Liou J."/>
            <person name="Liu S."/>
            <person name="Hsing Y."/>
            <person name="Raghuvanshi S."/>
            <person name="Mohanty A."/>
            <person name="Bharti A.K."/>
            <person name="Gaur A."/>
            <person name="Gupta V."/>
            <person name="Kumar D."/>
            <person name="Ravi V."/>
            <person name="Vij S."/>
            <person name="Kapur A."/>
            <person name="Khurana P."/>
            <person name="Khurana P."/>
            <person name="Khurana J.P."/>
            <person name="Tyagi A.K."/>
            <person name="Gaikwad K."/>
            <person name="Singh A."/>
            <person name="Dalal V."/>
            <person name="Srivastava S."/>
            <person name="Dixit A."/>
            <person name="Pal A.K."/>
            <person name="Ghazi I.A."/>
            <person name="Yadav M."/>
            <person name="Pandit A."/>
            <person name="Bhargava A."/>
            <person name="Sureshbabu K."/>
            <person name="Batra K."/>
            <person name="Sharma T.R."/>
            <person name="Mohapatra T."/>
            <person name="Singh N.K."/>
            <person name="Messing J."/>
            <person name="Nelson A.B."/>
            <person name="Fuks G."/>
            <person name="Kavchok S."/>
            <person name="Keizer G."/>
            <person name="Linton E."/>
            <person name="Llaca V."/>
            <person name="Song R."/>
            <person name="Tanyolac B."/>
            <person name="Young S."/>
            <person name="Ho-Il K."/>
            <person name="Hahn J.H."/>
            <person name="Sangsakoo G."/>
            <person name="Vanavichit A."/>
            <person name="de Mattos Luiz.A.T."/>
            <person name="Zimmer P.D."/>
            <person name="Malone G."/>
            <person name="Dellagostin O."/>
            <person name="de Oliveira A.C."/>
            <person name="Bevan M."/>
            <person name="Bancroft I."/>
            <person name="Minx P."/>
            <person name="Cordum H."/>
            <person name="Wilson R."/>
            <person name="Cheng Z."/>
            <person name="Jin W."/>
            <person name="Jiang J."/>
            <person name="Leong S.A."/>
            <person name="Iwama H."/>
            <person name="Gojobori T."/>
            <person name="Itoh T."/>
            <person name="Niimura Y."/>
            <person name="Fujii Y."/>
            <person name="Habara T."/>
            <person name="Sakai H."/>
            <person name="Sato Y."/>
            <person name="Wilson G."/>
            <person name="Kumar K."/>
            <person name="McCouch S."/>
            <person name="Juretic N."/>
            <person name="Hoen D."/>
            <person name="Wright S."/>
            <person name="Bruskiewich R."/>
            <person name="Bureau T."/>
            <person name="Miyao A."/>
            <person name="Hirochika H."/>
            <person name="Nishikawa T."/>
            <person name="Kadowaki K."/>
            <person name="Sugiura M."/>
            <person name="Burr B."/>
            <person name="Sasaki T."/>
        </authorList>
    </citation>
    <scope>NUCLEOTIDE SEQUENCE [LARGE SCALE GENOMIC DNA]</scope>
    <source>
        <strain evidence="4">cv. Nipponbare</strain>
    </source>
</reference>
<reference evidence="4" key="4">
    <citation type="journal article" date="2008" name="Nucleic Acids Res.">
        <title>The rice annotation project database (RAP-DB): 2008 update.</title>
        <authorList>
            <consortium name="The rice annotation project (RAP)"/>
        </authorList>
    </citation>
    <scope>GENOME REANNOTATION</scope>
    <source>
        <strain evidence="4">cv. Nipponbare</strain>
    </source>
</reference>
<protein>
    <submittedName>
        <fullName evidence="2">Uncharacterized protein</fullName>
    </submittedName>
</protein>
<feature type="transmembrane region" description="Helical" evidence="1">
    <location>
        <begin position="31"/>
        <end position="51"/>
    </location>
</feature>
<dbReference type="EMBL" id="AP003813">
    <property type="protein sequence ID" value="BAD30302.1"/>
    <property type="molecule type" value="Genomic_DNA"/>
</dbReference>
<keyword evidence="1" id="KW-0472">Membrane</keyword>
<keyword evidence="1" id="KW-0812">Transmembrane</keyword>
<proteinExistence type="predicted"/>
<reference evidence="2" key="2">
    <citation type="submission" date="2001-07" db="EMBL/GenBank/DDBJ databases">
        <title>Oryza sativa nipponbare(GA3) genomic DNA, chromosome 7, BAC clone:OJ1165_F02.</title>
        <authorList>
            <person name="Sasaki T."/>
            <person name="Matsumoto T."/>
            <person name="Yamamoto K."/>
        </authorList>
    </citation>
    <scope>NUCLEOTIDE SEQUENCE</scope>
</reference>
<evidence type="ECO:0000313" key="4">
    <source>
        <dbReference type="Proteomes" id="UP000000763"/>
    </source>
</evidence>
<evidence type="ECO:0000313" key="3">
    <source>
        <dbReference type="EMBL" id="BAD30302.1"/>
    </source>
</evidence>
<keyword evidence="1" id="KW-1133">Transmembrane helix</keyword>
<organism evidence="2 4">
    <name type="scientific">Oryza sativa subsp. japonica</name>
    <name type="common">Rice</name>
    <dbReference type="NCBI Taxonomy" id="39947"/>
    <lineage>
        <taxon>Eukaryota</taxon>
        <taxon>Viridiplantae</taxon>
        <taxon>Streptophyta</taxon>
        <taxon>Embryophyta</taxon>
        <taxon>Tracheophyta</taxon>
        <taxon>Spermatophyta</taxon>
        <taxon>Magnoliopsida</taxon>
        <taxon>Liliopsida</taxon>
        <taxon>Poales</taxon>
        <taxon>Poaceae</taxon>
        <taxon>BOP clade</taxon>
        <taxon>Oryzoideae</taxon>
        <taxon>Oryzeae</taxon>
        <taxon>Oryzinae</taxon>
        <taxon>Oryza</taxon>
        <taxon>Oryza sativa</taxon>
    </lineage>
</organism>
<name>Q8H5F6_ORYSJ</name>
<dbReference type="EMBL" id="AP003816">
    <property type="protein sequence ID" value="BAC21350.1"/>
    <property type="molecule type" value="Genomic_DNA"/>
</dbReference>
<dbReference type="Proteomes" id="UP000000763">
    <property type="component" value="Chromosome 7"/>
</dbReference>
<accession>Q8H5F6</accession>
<dbReference type="AlphaFoldDB" id="Q8H5F6"/>
<reference evidence="3" key="1">
    <citation type="submission" date="2001-07" db="EMBL/GenBank/DDBJ databases">
        <title>Oryza sativa nipponbare(GA3) genomic DNA, chromosome 7, BAC clone:OJ1150_E04.</title>
        <authorList>
            <person name="Sasaki T."/>
            <person name="Matsumoto T."/>
            <person name="Yamamoto K."/>
        </authorList>
    </citation>
    <scope>NUCLEOTIDE SEQUENCE</scope>
</reference>
<gene>
    <name evidence="2" type="primary">OJ1165_F02.109</name>
    <name evidence="3" type="synonym">OJ1150_E04.132</name>
</gene>
<evidence type="ECO:0000256" key="1">
    <source>
        <dbReference type="SAM" id="Phobius"/>
    </source>
</evidence>
<evidence type="ECO:0000313" key="2">
    <source>
        <dbReference type="EMBL" id="BAC21350.1"/>
    </source>
</evidence>
<sequence length="116" mass="12717">MQYDYACSTLSKSAYVLSHDLQDHVGDEQCLIVGALAILACGSVFVGSKGFNSVSFKKRRTKKNEKDGCETGLEGTASDTRGELNKNLLMKGTCPEFQDKPKNMSLKAAANMFRRD</sequence>